<dbReference type="EnsemblMetazoa" id="XM_011411076.1">
    <property type="protein sequence ID" value="XP_011409378.1"/>
    <property type="gene ID" value="LOC105316251"/>
</dbReference>
<dbReference type="Proteomes" id="UP000007879">
    <property type="component" value="Unassembled WGS sequence"/>
</dbReference>
<proteinExistence type="predicted"/>
<dbReference type="AlphaFoldDB" id="A0AAN0IU88"/>
<evidence type="ECO:0008006" key="4">
    <source>
        <dbReference type="Google" id="ProtNLM"/>
    </source>
</evidence>
<feature type="region of interest" description="Disordered" evidence="1">
    <location>
        <begin position="1"/>
        <end position="116"/>
    </location>
</feature>
<dbReference type="KEGG" id="aqu:105316251"/>
<keyword evidence="3" id="KW-1185">Reference proteome</keyword>
<name>A0AAN0IU88_AMPQE</name>
<accession>A0AAN0IU88</accession>
<feature type="compositionally biased region" description="Low complexity" evidence="1">
    <location>
        <begin position="44"/>
        <end position="55"/>
    </location>
</feature>
<feature type="compositionally biased region" description="Basic and acidic residues" evidence="1">
    <location>
        <begin position="97"/>
        <end position="108"/>
    </location>
</feature>
<reference evidence="3" key="1">
    <citation type="journal article" date="2010" name="Nature">
        <title>The Amphimedon queenslandica genome and the evolution of animal complexity.</title>
        <authorList>
            <person name="Srivastava M."/>
            <person name="Simakov O."/>
            <person name="Chapman J."/>
            <person name="Fahey B."/>
            <person name="Gauthier M.E."/>
            <person name="Mitros T."/>
            <person name="Richards G.S."/>
            <person name="Conaco C."/>
            <person name="Dacre M."/>
            <person name="Hellsten U."/>
            <person name="Larroux C."/>
            <person name="Putnam N.H."/>
            <person name="Stanke M."/>
            <person name="Adamska M."/>
            <person name="Darling A."/>
            <person name="Degnan S.M."/>
            <person name="Oakley T.H."/>
            <person name="Plachetzki D.C."/>
            <person name="Zhai Y."/>
            <person name="Adamski M."/>
            <person name="Calcino A."/>
            <person name="Cummins S.F."/>
            <person name="Goodstein D.M."/>
            <person name="Harris C."/>
            <person name="Jackson D.J."/>
            <person name="Leys S.P."/>
            <person name="Shu S."/>
            <person name="Woodcroft B.J."/>
            <person name="Vervoort M."/>
            <person name="Kosik K.S."/>
            <person name="Manning G."/>
            <person name="Degnan B.M."/>
            <person name="Rokhsar D.S."/>
        </authorList>
    </citation>
    <scope>NUCLEOTIDE SEQUENCE [LARGE SCALE GENOMIC DNA]</scope>
</reference>
<feature type="compositionally biased region" description="Polar residues" evidence="1">
    <location>
        <begin position="21"/>
        <end position="43"/>
    </location>
</feature>
<dbReference type="RefSeq" id="XP_011409378.1">
    <property type="nucleotide sequence ID" value="XM_011411076.1"/>
</dbReference>
<reference evidence="2" key="2">
    <citation type="submission" date="2024-06" db="UniProtKB">
        <authorList>
            <consortium name="EnsemblMetazoa"/>
        </authorList>
    </citation>
    <scope>IDENTIFICATION</scope>
</reference>
<dbReference type="GeneID" id="105316251"/>
<evidence type="ECO:0000313" key="2">
    <source>
        <dbReference type="EnsemblMetazoa" id="XP_011409378.1"/>
    </source>
</evidence>
<feature type="compositionally biased region" description="Low complexity" evidence="1">
    <location>
        <begin position="63"/>
        <end position="75"/>
    </location>
</feature>
<evidence type="ECO:0000313" key="3">
    <source>
        <dbReference type="Proteomes" id="UP000007879"/>
    </source>
</evidence>
<feature type="compositionally biased region" description="Low complexity" evidence="1">
    <location>
        <begin position="82"/>
        <end position="95"/>
    </location>
</feature>
<organism evidence="2 3">
    <name type="scientific">Amphimedon queenslandica</name>
    <name type="common">Sponge</name>
    <dbReference type="NCBI Taxonomy" id="400682"/>
    <lineage>
        <taxon>Eukaryota</taxon>
        <taxon>Metazoa</taxon>
        <taxon>Porifera</taxon>
        <taxon>Demospongiae</taxon>
        <taxon>Heteroscleromorpha</taxon>
        <taxon>Haplosclerida</taxon>
        <taxon>Niphatidae</taxon>
        <taxon>Amphimedon</taxon>
    </lineage>
</organism>
<sequence length="156" mass="16778">MAKRQASLLSFVSKPSKRSNSEPNQSLVTASAEDNSQSLESNVTQSAAASSSTFSPPSPSLPPTTTTTSTTITTTLVVNTGPASLPSASSSQALPRDIAKTKNDKPAQPEDAVVYPSHTSGNVKRSFQPSWYSLYPWMEYSVERDCVFCFPCRFFG</sequence>
<protein>
    <recommendedName>
        <fullName evidence="4">TTF-type domain-containing protein</fullName>
    </recommendedName>
</protein>
<evidence type="ECO:0000256" key="1">
    <source>
        <dbReference type="SAM" id="MobiDB-lite"/>
    </source>
</evidence>